<keyword evidence="2 5" id="KW-0413">Isomerase</keyword>
<keyword evidence="1" id="KW-0479">Metal-binding</keyword>
<dbReference type="InterPro" id="IPR012698">
    <property type="entry name" value="PEnolPyrv_PMutase_core"/>
</dbReference>
<organism evidence="5 6">
    <name type="scientific">Brenneria populi</name>
    <dbReference type="NCBI Taxonomy" id="1505588"/>
    <lineage>
        <taxon>Bacteria</taxon>
        <taxon>Pseudomonadati</taxon>
        <taxon>Pseudomonadota</taxon>
        <taxon>Gammaproteobacteria</taxon>
        <taxon>Enterobacterales</taxon>
        <taxon>Pectobacteriaceae</taxon>
        <taxon>Brenneria</taxon>
    </lineage>
</organism>
<reference evidence="5 6" key="1">
    <citation type="journal article" date="2017" name="Int. J. Syst. Evol. Microbiol.">
        <title>Brenneria populi subsp. brevivirga subsp. nov. isolated from symptomatic bark of Populus x euramericana canker, and description of Brenneria populi subsp. populi subsp. nov.</title>
        <authorList>
            <person name="Zheng M.H."/>
            <person name="Piao C.G."/>
            <person name="Xue H."/>
            <person name="Guo M.W."/>
            <person name="Li Y."/>
        </authorList>
    </citation>
    <scope>NUCLEOTIDE SEQUENCE [LARGE SCALE GENOMIC DNA]</scope>
    <source>
        <strain evidence="5 6">D9-5</strain>
    </source>
</reference>
<dbReference type="EMBL" id="JAYWTM010000001">
    <property type="protein sequence ID" value="MEC5341258.1"/>
    <property type="molecule type" value="Genomic_DNA"/>
</dbReference>
<evidence type="ECO:0000313" key="6">
    <source>
        <dbReference type="Proteomes" id="UP001309705"/>
    </source>
</evidence>
<dbReference type="EC" id="5.4.2.9" evidence="3"/>
<dbReference type="InterPro" id="IPR040442">
    <property type="entry name" value="Pyrv_kinase-like_dom_sf"/>
</dbReference>
<protein>
    <recommendedName>
        <fullName evidence="3">phosphoenolpyruvate mutase</fullName>
        <ecNumber evidence="3">5.4.2.9</ecNumber>
    </recommendedName>
</protein>
<dbReference type="Proteomes" id="UP001309705">
    <property type="component" value="Unassembled WGS sequence"/>
</dbReference>
<proteinExistence type="inferred from homology"/>
<dbReference type="NCBIfam" id="TIGR02320">
    <property type="entry name" value="PEP_mutase"/>
    <property type="match status" value="1"/>
</dbReference>
<evidence type="ECO:0000256" key="3">
    <source>
        <dbReference type="ARBA" id="ARBA00024063"/>
    </source>
</evidence>
<dbReference type="Pfam" id="PF13714">
    <property type="entry name" value="PEP_mutase"/>
    <property type="match status" value="1"/>
</dbReference>
<comment type="similarity">
    <text evidence="4">Belongs to the isocitrate lyase/PEP mutase superfamily. PEP mutase family.</text>
</comment>
<name>A0ABU6JKS6_9GAMM</name>
<evidence type="ECO:0000313" key="5">
    <source>
        <dbReference type="EMBL" id="MEC5341258.1"/>
    </source>
</evidence>
<evidence type="ECO:0000256" key="4">
    <source>
        <dbReference type="ARBA" id="ARBA00038455"/>
    </source>
</evidence>
<dbReference type="RefSeq" id="WP_327616465.1">
    <property type="nucleotide sequence ID" value="NZ_JAYWTM010000001.1"/>
</dbReference>
<dbReference type="InterPro" id="IPR039556">
    <property type="entry name" value="ICL/PEPM"/>
</dbReference>
<accession>A0ABU6JKS6</accession>
<dbReference type="Gene3D" id="3.20.20.60">
    <property type="entry name" value="Phosphoenolpyruvate-binding domains"/>
    <property type="match status" value="1"/>
</dbReference>
<comment type="caution">
    <text evidence="5">The sequence shown here is derived from an EMBL/GenBank/DDBJ whole genome shotgun (WGS) entry which is preliminary data.</text>
</comment>
<sequence length="303" mass="33756">MKNENHITSITPDKRRHALQSALEKKQSIRVMETHSPLAALLVEQAVYHQSGRPIEFDAFWSSSLTDSTVRGKPDIELLPLDSRFNGIAEIFDVTTKPLILDGDTGGQIAHLPYHINAAEKMGISSIIIEDKTGLKKNSLFGTDVKQTQDEPAHFAEKIAAAKKAQLTDDFMVIARVESLILEKGMTDAIDRALTYVEAGADGIMIHSRKKDPKEITDFSRIFKKSAPNIPLVCVPTSFNNITFDELTDYGFNIVIYANHLLRASYPAMRSILNDILKNGRTLEIEDQCIPIKEILELIPGTK</sequence>
<dbReference type="InterPro" id="IPR015813">
    <property type="entry name" value="Pyrv/PenolPyrv_kinase-like_dom"/>
</dbReference>
<dbReference type="SUPFAM" id="SSF51621">
    <property type="entry name" value="Phosphoenolpyruvate/pyruvate domain"/>
    <property type="match status" value="1"/>
</dbReference>
<dbReference type="PANTHER" id="PTHR42905">
    <property type="entry name" value="PHOSPHOENOLPYRUVATE CARBOXYLASE"/>
    <property type="match status" value="1"/>
</dbReference>
<evidence type="ECO:0000256" key="2">
    <source>
        <dbReference type="ARBA" id="ARBA00023235"/>
    </source>
</evidence>
<evidence type="ECO:0000256" key="1">
    <source>
        <dbReference type="ARBA" id="ARBA00022723"/>
    </source>
</evidence>
<dbReference type="GO" id="GO:0050188">
    <property type="term" value="F:phosphoenolpyruvate mutase activity"/>
    <property type="evidence" value="ECO:0007669"/>
    <property type="project" value="UniProtKB-EC"/>
</dbReference>
<dbReference type="CDD" id="cd00377">
    <property type="entry name" value="ICL_PEPM"/>
    <property type="match status" value="1"/>
</dbReference>
<keyword evidence="6" id="KW-1185">Reference proteome</keyword>
<gene>
    <name evidence="5" type="primary">aepX</name>
    <name evidence="5" type="ORF">VSX58_01355</name>
</gene>
<dbReference type="PANTHER" id="PTHR42905:SF7">
    <property type="entry name" value="PHOSPHOENOLPYRUVATE PHOSPHOMUTASE"/>
    <property type="match status" value="1"/>
</dbReference>